<name>A0A3N4JC65_9PEZI</name>
<keyword evidence="2" id="KW-1185">Reference proteome</keyword>
<protein>
    <submittedName>
        <fullName evidence="1">Uncharacterized protein</fullName>
    </submittedName>
</protein>
<organism evidence="1 2">
    <name type="scientific">Choiromyces venosus 120613-1</name>
    <dbReference type="NCBI Taxonomy" id="1336337"/>
    <lineage>
        <taxon>Eukaryota</taxon>
        <taxon>Fungi</taxon>
        <taxon>Dikarya</taxon>
        <taxon>Ascomycota</taxon>
        <taxon>Pezizomycotina</taxon>
        <taxon>Pezizomycetes</taxon>
        <taxon>Pezizales</taxon>
        <taxon>Tuberaceae</taxon>
        <taxon>Choiromyces</taxon>
    </lineage>
</organism>
<gene>
    <name evidence="1" type="ORF">L873DRAFT_1793302</name>
</gene>
<evidence type="ECO:0000313" key="1">
    <source>
        <dbReference type="EMBL" id="RPA94020.1"/>
    </source>
</evidence>
<dbReference type="Proteomes" id="UP000276215">
    <property type="component" value="Unassembled WGS sequence"/>
</dbReference>
<dbReference type="AlphaFoldDB" id="A0A3N4JC65"/>
<evidence type="ECO:0000313" key="2">
    <source>
        <dbReference type="Proteomes" id="UP000276215"/>
    </source>
</evidence>
<proteinExistence type="predicted"/>
<sequence length="180" mass="21276">MVLNWSAHVNYWLARGVRVHNRILAISRRFGGFGGSGAWETFRLFQGAYLLTVYYGLEWLTDYKDYVARIQVHVNDTLRHLLHMPIKLANNILLAEIGTLPVCLQCHYLQRHWFAWMVVYHFCDDFPRFRDIRNDWEFDGYEIPLLSTDRSTDNILDIMIHDDKDTSLIRHDTAFDLAVD</sequence>
<reference evidence="1 2" key="1">
    <citation type="journal article" date="2018" name="Nat. Ecol. Evol.">
        <title>Pezizomycetes genomes reveal the molecular basis of ectomycorrhizal truffle lifestyle.</title>
        <authorList>
            <person name="Murat C."/>
            <person name="Payen T."/>
            <person name="Noel B."/>
            <person name="Kuo A."/>
            <person name="Morin E."/>
            <person name="Chen J."/>
            <person name="Kohler A."/>
            <person name="Krizsan K."/>
            <person name="Balestrini R."/>
            <person name="Da Silva C."/>
            <person name="Montanini B."/>
            <person name="Hainaut M."/>
            <person name="Levati E."/>
            <person name="Barry K.W."/>
            <person name="Belfiori B."/>
            <person name="Cichocki N."/>
            <person name="Clum A."/>
            <person name="Dockter R.B."/>
            <person name="Fauchery L."/>
            <person name="Guy J."/>
            <person name="Iotti M."/>
            <person name="Le Tacon F."/>
            <person name="Lindquist E.A."/>
            <person name="Lipzen A."/>
            <person name="Malagnac F."/>
            <person name="Mello A."/>
            <person name="Molinier V."/>
            <person name="Miyauchi S."/>
            <person name="Poulain J."/>
            <person name="Riccioni C."/>
            <person name="Rubini A."/>
            <person name="Sitrit Y."/>
            <person name="Splivallo R."/>
            <person name="Traeger S."/>
            <person name="Wang M."/>
            <person name="Zifcakova L."/>
            <person name="Wipf D."/>
            <person name="Zambonelli A."/>
            <person name="Paolocci F."/>
            <person name="Nowrousian M."/>
            <person name="Ottonello S."/>
            <person name="Baldrian P."/>
            <person name="Spatafora J.W."/>
            <person name="Henrissat B."/>
            <person name="Nagy L.G."/>
            <person name="Aury J.M."/>
            <person name="Wincker P."/>
            <person name="Grigoriev I.V."/>
            <person name="Bonfante P."/>
            <person name="Martin F.M."/>
        </authorList>
    </citation>
    <scope>NUCLEOTIDE SEQUENCE [LARGE SCALE GENOMIC DNA]</scope>
    <source>
        <strain evidence="1 2">120613-1</strain>
    </source>
</reference>
<dbReference type="EMBL" id="ML120444">
    <property type="protein sequence ID" value="RPA94020.1"/>
    <property type="molecule type" value="Genomic_DNA"/>
</dbReference>
<accession>A0A3N4JC65</accession>